<evidence type="ECO:0000313" key="2">
    <source>
        <dbReference type="EMBL" id="MFC4058898.1"/>
    </source>
</evidence>
<evidence type="ECO:0000313" key="3">
    <source>
        <dbReference type="Proteomes" id="UP001595850"/>
    </source>
</evidence>
<dbReference type="InterPro" id="IPR052944">
    <property type="entry name" value="Sporulation_related"/>
</dbReference>
<dbReference type="EMBL" id="JBHSBM010000016">
    <property type="protein sequence ID" value="MFC4058898.1"/>
    <property type="molecule type" value="Genomic_DNA"/>
</dbReference>
<dbReference type="InterPro" id="IPR029046">
    <property type="entry name" value="LolA/LolB/LppX"/>
</dbReference>
<dbReference type="SUPFAM" id="SSF89392">
    <property type="entry name" value="Prokaryotic lipoproteins and lipoprotein localization factors"/>
    <property type="match status" value="1"/>
</dbReference>
<proteinExistence type="predicted"/>
<comment type="caution">
    <text evidence="2">The sequence shown here is derived from an EMBL/GenBank/DDBJ whole genome shotgun (WGS) entry which is preliminary data.</text>
</comment>
<organism evidence="2 3">
    <name type="scientific">Planomonospora corallina</name>
    <dbReference type="NCBI Taxonomy" id="1806052"/>
    <lineage>
        <taxon>Bacteria</taxon>
        <taxon>Bacillati</taxon>
        <taxon>Actinomycetota</taxon>
        <taxon>Actinomycetes</taxon>
        <taxon>Streptosporangiales</taxon>
        <taxon>Streptosporangiaceae</taxon>
        <taxon>Planomonospora</taxon>
    </lineage>
</organism>
<protein>
    <submittedName>
        <fullName evidence="2">Outer membrane lipoprotein carrier protein LolA</fullName>
    </submittedName>
</protein>
<gene>
    <name evidence="2" type="ORF">ACFOWE_11365</name>
</gene>
<keyword evidence="3" id="KW-1185">Reference proteome</keyword>
<reference evidence="3" key="1">
    <citation type="journal article" date="2019" name="Int. J. Syst. Evol. Microbiol.">
        <title>The Global Catalogue of Microorganisms (GCM) 10K type strain sequencing project: providing services to taxonomists for standard genome sequencing and annotation.</title>
        <authorList>
            <consortium name="The Broad Institute Genomics Platform"/>
            <consortium name="The Broad Institute Genome Sequencing Center for Infectious Disease"/>
            <person name="Wu L."/>
            <person name="Ma J."/>
        </authorList>
    </citation>
    <scope>NUCLEOTIDE SEQUENCE [LARGE SCALE GENOMIC DNA]</scope>
    <source>
        <strain evidence="3">TBRC 4489</strain>
    </source>
</reference>
<dbReference type="PANTHER" id="PTHR37507">
    <property type="entry name" value="SPORULATION PROTEIN YDCC"/>
    <property type="match status" value="1"/>
</dbReference>
<dbReference type="PANTHER" id="PTHR37507:SF2">
    <property type="entry name" value="SPORULATION PROTEIN YDCC"/>
    <property type="match status" value="1"/>
</dbReference>
<accession>A0ABV8I762</accession>
<evidence type="ECO:0000256" key="1">
    <source>
        <dbReference type="SAM" id="MobiDB-lite"/>
    </source>
</evidence>
<feature type="compositionally biased region" description="Gly residues" evidence="1">
    <location>
        <begin position="158"/>
        <end position="173"/>
    </location>
</feature>
<dbReference type="RefSeq" id="WP_377287223.1">
    <property type="nucleotide sequence ID" value="NZ_JBHSBM010000016.1"/>
</dbReference>
<name>A0ABV8I762_9ACTN</name>
<feature type="region of interest" description="Disordered" evidence="1">
    <location>
        <begin position="154"/>
        <end position="197"/>
    </location>
</feature>
<sequence>MSERTRRRGRTVRWGVPVAAIAVVAGAIGAGPVIAAVQGDPVLPERTAEQLLADAVQAARSGPDPMSGTLVQTSSLGLPGLPQVPGAGGSSPATLLAGSHELKVWYGGADRVRLALPGRMSETDLIVNGDQVWLWESEANTATRITAGREVLAEHRPGGGTLPGPGSGSGNPGNPGNPGDAGDAGDRAAESLPAAATPQQIAREVLERAGADTAISVTDNEKVAGRDAYQLTLAPKDDASLVREIRLALDGETLVPLRVQVYADGSAEPAFEVGFTTVTFSAPAPEHFAFTPPPGAKVEEKPLADLVGDMADRQEKEEKLAGEAEIAGEGWTAVAVLPFSERELRGLAQGGKDGGEAAEDGGAVADALLKSAEQVSGAWGSGRVVRTKLVSALLTDDGRLLVGAVTPERLIEVAGQK</sequence>
<dbReference type="Gene3D" id="2.50.20.10">
    <property type="entry name" value="Lipoprotein localisation LolA/LolB/LppX"/>
    <property type="match status" value="1"/>
</dbReference>
<keyword evidence="2" id="KW-0449">Lipoprotein</keyword>
<dbReference type="Proteomes" id="UP001595850">
    <property type="component" value="Unassembled WGS sequence"/>
</dbReference>